<dbReference type="OrthoDB" id="2682934at2759"/>
<keyword evidence="2" id="KW-1185">Reference proteome</keyword>
<evidence type="ECO:0000313" key="2">
    <source>
        <dbReference type="Proteomes" id="UP000305948"/>
    </source>
</evidence>
<accession>A0A5C3NHC2</accession>
<organism evidence="1 2">
    <name type="scientific">Heliocybe sulcata</name>
    <dbReference type="NCBI Taxonomy" id="5364"/>
    <lineage>
        <taxon>Eukaryota</taxon>
        <taxon>Fungi</taxon>
        <taxon>Dikarya</taxon>
        <taxon>Basidiomycota</taxon>
        <taxon>Agaricomycotina</taxon>
        <taxon>Agaricomycetes</taxon>
        <taxon>Gloeophyllales</taxon>
        <taxon>Gloeophyllaceae</taxon>
        <taxon>Heliocybe</taxon>
    </lineage>
</organism>
<dbReference type="Proteomes" id="UP000305948">
    <property type="component" value="Unassembled WGS sequence"/>
</dbReference>
<protein>
    <submittedName>
        <fullName evidence="1">Uncharacterized protein</fullName>
    </submittedName>
</protein>
<dbReference type="AlphaFoldDB" id="A0A5C3NHC2"/>
<evidence type="ECO:0000313" key="1">
    <source>
        <dbReference type="EMBL" id="TFK56297.1"/>
    </source>
</evidence>
<name>A0A5C3NHC2_9AGAM</name>
<proteinExistence type="predicted"/>
<gene>
    <name evidence="1" type="ORF">OE88DRAFT_1641963</name>
</gene>
<dbReference type="EMBL" id="ML213504">
    <property type="protein sequence ID" value="TFK56297.1"/>
    <property type="molecule type" value="Genomic_DNA"/>
</dbReference>
<sequence>MAATFATIVEKYKAKPFSQKVKDVDARKEANAGFHQVDEGDEDSRRMRCGGNTQFKASAEAMSPALGEEDKLAQGGDGVSAALRSEGEASSCSHSTNPREWDQGHREAGLIADQQGNSLPEFSVDWSMEAIDGWLHQLFLKPFQYLEACHGGLPKGEYHWALLSRDHSKVVVIHCWTIDGTELSRVQGSGQSVEKLCLYFTLWTKVGWPLLPSHEFA</sequence>
<reference evidence="1 2" key="1">
    <citation type="journal article" date="2019" name="Nat. Ecol. Evol.">
        <title>Megaphylogeny resolves global patterns of mushroom evolution.</title>
        <authorList>
            <person name="Varga T."/>
            <person name="Krizsan K."/>
            <person name="Foldi C."/>
            <person name="Dima B."/>
            <person name="Sanchez-Garcia M."/>
            <person name="Sanchez-Ramirez S."/>
            <person name="Szollosi G.J."/>
            <person name="Szarkandi J.G."/>
            <person name="Papp V."/>
            <person name="Albert L."/>
            <person name="Andreopoulos W."/>
            <person name="Angelini C."/>
            <person name="Antonin V."/>
            <person name="Barry K.W."/>
            <person name="Bougher N.L."/>
            <person name="Buchanan P."/>
            <person name="Buyck B."/>
            <person name="Bense V."/>
            <person name="Catcheside P."/>
            <person name="Chovatia M."/>
            <person name="Cooper J."/>
            <person name="Damon W."/>
            <person name="Desjardin D."/>
            <person name="Finy P."/>
            <person name="Geml J."/>
            <person name="Haridas S."/>
            <person name="Hughes K."/>
            <person name="Justo A."/>
            <person name="Karasinski D."/>
            <person name="Kautmanova I."/>
            <person name="Kiss B."/>
            <person name="Kocsube S."/>
            <person name="Kotiranta H."/>
            <person name="LaButti K.M."/>
            <person name="Lechner B.E."/>
            <person name="Liimatainen K."/>
            <person name="Lipzen A."/>
            <person name="Lukacs Z."/>
            <person name="Mihaltcheva S."/>
            <person name="Morgado L.N."/>
            <person name="Niskanen T."/>
            <person name="Noordeloos M.E."/>
            <person name="Ohm R.A."/>
            <person name="Ortiz-Santana B."/>
            <person name="Ovrebo C."/>
            <person name="Racz N."/>
            <person name="Riley R."/>
            <person name="Savchenko A."/>
            <person name="Shiryaev A."/>
            <person name="Soop K."/>
            <person name="Spirin V."/>
            <person name="Szebenyi C."/>
            <person name="Tomsovsky M."/>
            <person name="Tulloss R.E."/>
            <person name="Uehling J."/>
            <person name="Grigoriev I.V."/>
            <person name="Vagvolgyi C."/>
            <person name="Papp T."/>
            <person name="Martin F.M."/>
            <person name="Miettinen O."/>
            <person name="Hibbett D.S."/>
            <person name="Nagy L.G."/>
        </authorList>
    </citation>
    <scope>NUCLEOTIDE SEQUENCE [LARGE SCALE GENOMIC DNA]</scope>
    <source>
        <strain evidence="1 2">OMC1185</strain>
    </source>
</reference>